<reference evidence="1" key="1">
    <citation type="submission" date="2020-02" db="EMBL/GenBank/DDBJ databases">
        <authorList>
            <person name="Shen X.-R."/>
            <person name="Zhang Y.-X."/>
        </authorList>
    </citation>
    <scope>NUCLEOTIDE SEQUENCE</scope>
    <source>
        <strain evidence="1">SYP-B3998</strain>
    </source>
</reference>
<comment type="caution">
    <text evidence="1">The sequence shown here is derived from an EMBL/GenBank/DDBJ whole genome shotgun (WGS) entry which is preliminary data.</text>
</comment>
<dbReference type="EMBL" id="JAAIKC010000025">
    <property type="protein sequence ID" value="NEW09845.1"/>
    <property type="molecule type" value="Genomic_DNA"/>
</dbReference>
<name>A0A6G4A620_9BACL</name>
<organism evidence="1">
    <name type="scientific">Paenibacillus sp. SYP-B3998</name>
    <dbReference type="NCBI Taxonomy" id="2678564"/>
    <lineage>
        <taxon>Bacteria</taxon>
        <taxon>Bacillati</taxon>
        <taxon>Bacillota</taxon>
        <taxon>Bacilli</taxon>
        <taxon>Bacillales</taxon>
        <taxon>Paenibacillaceae</taxon>
        <taxon>Paenibacillus</taxon>
    </lineage>
</organism>
<protein>
    <submittedName>
        <fullName evidence="1">Response regulator transcription factor</fullName>
    </submittedName>
</protein>
<proteinExistence type="predicted"/>
<dbReference type="AlphaFoldDB" id="A0A6G4A620"/>
<accession>A0A6G4A620</accession>
<sequence length="38" mass="4238">MVDDEPNIIDGTVYLEREGYQVVSAANGNDKQVALREQ</sequence>
<gene>
    <name evidence="1" type="ORF">GK047_28405</name>
</gene>
<evidence type="ECO:0000313" key="1">
    <source>
        <dbReference type="EMBL" id="NEW09845.1"/>
    </source>
</evidence>